<evidence type="ECO:0000256" key="2">
    <source>
        <dbReference type="ARBA" id="ARBA00022729"/>
    </source>
</evidence>
<dbReference type="AlphaFoldDB" id="A0A6J1HHR5"/>
<dbReference type="Proteomes" id="UP000504609">
    <property type="component" value="Unplaced"/>
</dbReference>
<dbReference type="InterPro" id="IPR001087">
    <property type="entry name" value="GDSL"/>
</dbReference>
<dbReference type="SUPFAM" id="SSF52266">
    <property type="entry name" value="SGNH hydrolase"/>
    <property type="match status" value="1"/>
</dbReference>
<dbReference type="GeneID" id="111464186"/>
<dbReference type="KEGG" id="cmos:111464186"/>
<gene>
    <name evidence="5" type="primary">LOC111464186</name>
</gene>
<dbReference type="CDD" id="cd01837">
    <property type="entry name" value="SGNH_plant_lipase_like"/>
    <property type="match status" value="1"/>
</dbReference>
<dbReference type="Pfam" id="PF00657">
    <property type="entry name" value="Lipase_GDSL"/>
    <property type="match status" value="1"/>
</dbReference>
<organism evidence="4 5">
    <name type="scientific">Cucurbita moschata</name>
    <name type="common">Winter crookneck squash</name>
    <name type="synonym">Cucurbita pepo var. moschata</name>
    <dbReference type="NCBI Taxonomy" id="3662"/>
    <lineage>
        <taxon>Eukaryota</taxon>
        <taxon>Viridiplantae</taxon>
        <taxon>Streptophyta</taxon>
        <taxon>Embryophyta</taxon>
        <taxon>Tracheophyta</taxon>
        <taxon>Spermatophyta</taxon>
        <taxon>Magnoliopsida</taxon>
        <taxon>eudicotyledons</taxon>
        <taxon>Gunneridae</taxon>
        <taxon>Pentapetalae</taxon>
        <taxon>rosids</taxon>
        <taxon>fabids</taxon>
        <taxon>Cucurbitales</taxon>
        <taxon>Cucurbitaceae</taxon>
        <taxon>Cucurbiteae</taxon>
        <taxon>Cucurbita</taxon>
    </lineage>
</organism>
<proteinExistence type="inferred from homology"/>
<evidence type="ECO:0000313" key="4">
    <source>
        <dbReference type="Proteomes" id="UP000504609"/>
    </source>
</evidence>
<dbReference type="Gene3D" id="3.40.50.1110">
    <property type="entry name" value="SGNH hydrolase"/>
    <property type="match status" value="1"/>
</dbReference>
<dbReference type="InterPro" id="IPR035669">
    <property type="entry name" value="SGNH_plant_lipase-like"/>
</dbReference>
<dbReference type="InterPro" id="IPR044552">
    <property type="entry name" value="GLIP1-5/GLL25"/>
</dbReference>
<name>A0A6J1HHR5_CUCMO</name>
<comment type="similarity">
    <text evidence="1">Belongs to the 'GDSL' lipolytic enzyme family.</text>
</comment>
<dbReference type="InterPro" id="IPR036514">
    <property type="entry name" value="SGNH_hydro_sf"/>
</dbReference>
<reference evidence="5" key="1">
    <citation type="submission" date="2025-08" db="UniProtKB">
        <authorList>
            <consortium name="RefSeq"/>
        </authorList>
    </citation>
    <scope>IDENTIFICATION</scope>
    <source>
        <tissue evidence="5">Young leaves</tissue>
    </source>
</reference>
<keyword evidence="2 3" id="KW-0732">Signal</keyword>
<protein>
    <submittedName>
        <fullName evidence="5">GDSL esterase/lipase 5-like</fullName>
    </submittedName>
</protein>
<sequence>MSEEMKISNVHFFFKIFFTILFTSHGSQIDDVPSSNNGVAFFVFGDSFLDPGNNNFINTTEDFRANFTPYGETFFNSPTGRFSDGRLIPDFIAEYANLPLIPAYLDPHNNLYIHGVNFASGGGGALVETHQGFAINIETQLRYFKKVERSLRKKLGDARASSLLSDSVYMFSIGGNDYIVAFEGSPVLEKYTEIEYVNMVIGNVTSVLQEIYKKGGRKFAFLAVPPLGCMPHTRLMKVGGHGSCWDEASALARLHNKLLPAALQKLAHDLQGFKYTLADTYNMLQNRIDNPSKYGLKDGRTACCGSGELRGIYSCGGMRGQTEFELCENPNEYLFFDSYHPNERAYEQFAKLIWYGDAQFINPSNLKQFFQCGSSQA</sequence>
<dbReference type="PANTHER" id="PTHR45966">
    <property type="entry name" value="GDSL-LIKE LIPASE/ACYLHYDROLASE"/>
    <property type="match status" value="1"/>
</dbReference>
<feature type="chain" id="PRO_5026976809" evidence="3">
    <location>
        <begin position="27"/>
        <end position="377"/>
    </location>
</feature>
<dbReference type="PANTHER" id="PTHR45966:SF1">
    <property type="entry name" value="GDSL ESTERASE_LIPASE 1-RELATED"/>
    <property type="match status" value="1"/>
</dbReference>
<evidence type="ECO:0000313" key="5">
    <source>
        <dbReference type="RefSeq" id="XP_022964041.1"/>
    </source>
</evidence>
<accession>A0A6J1HHR5</accession>
<keyword evidence="4" id="KW-1185">Reference proteome</keyword>
<dbReference type="GO" id="GO:0016298">
    <property type="term" value="F:lipase activity"/>
    <property type="evidence" value="ECO:0007669"/>
    <property type="project" value="TreeGrafter"/>
</dbReference>
<feature type="signal peptide" evidence="3">
    <location>
        <begin position="1"/>
        <end position="26"/>
    </location>
</feature>
<evidence type="ECO:0000256" key="3">
    <source>
        <dbReference type="SAM" id="SignalP"/>
    </source>
</evidence>
<dbReference type="RefSeq" id="XP_022964041.1">
    <property type="nucleotide sequence ID" value="XM_023108273.1"/>
</dbReference>
<evidence type="ECO:0000256" key="1">
    <source>
        <dbReference type="ARBA" id="ARBA00008668"/>
    </source>
</evidence>